<accession>A0A0F7ZMI0</accession>
<keyword evidence="3 5" id="KW-1133">Transmembrane helix</keyword>
<dbReference type="PANTHER" id="PTHR23501">
    <property type="entry name" value="MAJOR FACILITATOR SUPERFAMILY"/>
    <property type="match status" value="1"/>
</dbReference>
<evidence type="ECO:0000259" key="6">
    <source>
        <dbReference type="PROSITE" id="PS50850"/>
    </source>
</evidence>
<feature type="transmembrane region" description="Helical" evidence="5">
    <location>
        <begin position="262"/>
        <end position="285"/>
    </location>
</feature>
<name>A0A0F7ZMI0_9HYPO</name>
<dbReference type="PANTHER" id="PTHR23501:SF43">
    <property type="entry name" value="MULTIDRUG TRANSPORTER, PUTATIVE (AFU_ORTHOLOGUE AFUA_6G03040)-RELATED"/>
    <property type="match status" value="1"/>
</dbReference>
<feature type="transmembrane region" description="Helical" evidence="5">
    <location>
        <begin position="38"/>
        <end position="56"/>
    </location>
</feature>
<feature type="transmembrane region" description="Helical" evidence="5">
    <location>
        <begin position="68"/>
        <end position="88"/>
    </location>
</feature>
<reference evidence="7 8" key="1">
    <citation type="journal article" date="2014" name="Genome Biol. Evol.">
        <title>Comparative genomics and transcriptomics analyses reveal divergent lifestyle features of nematode endoparasitic fungus Hirsutella minnesotensis.</title>
        <authorList>
            <person name="Lai Y."/>
            <person name="Liu K."/>
            <person name="Zhang X."/>
            <person name="Zhang X."/>
            <person name="Li K."/>
            <person name="Wang N."/>
            <person name="Shu C."/>
            <person name="Wu Y."/>
            <person name="Wang C."/>
            <person name="Bushley K.E."/>
            <person name="Xiang M."/>
            <person name="Liu X."/>
        </authorList>
    </citation>
    <scope>NUCLEOTIDE SEQUENCE [LARGE SCALE GENOMIC DNA]</scope>
    <source>
        <strain evidence="7 8">3608</strain>
    </source>
</reference>
<dbReference type="InterPro" id="IPR005829">
    <property type="entry name" value="Sugar_transporter_CS"/>
</dbReference>
<feature type="transmembrane region" description="Helical" evidence="5">
    <location>
        <begin position="137"/>
        <end position="154"/>
    </location>
</feature>
<feature type="domain" description="Major facilitator superfamily (MFS) profile" evidence="6">
    <location>
        <begin position="43"/>
        <end position="385"/>
    </location>
</feature>
<feature type="transmembrane region" description="Helical" evidence="5">
    <location>
        <begin position="312"/>
        <end position="335"/>
    </location>
</feature>
<comment type="subcellular location">
    <subcellularLocation>
        <location evidence="1">Membrane</location>
        <topology evidence="1">Multi-pass membrane protein</topology>
    </subcellularLocation>
</comment>
<dbReference type="SUPFAM" id="SSF103473">
    <property type="entry name" value="MFS general substrate transporter"/>
    <property type="match status" value="1"/>
</dbReference>
<evidence type="ECO:0000256" key="4">
    <source>
        <dbReference type="ARBA" id="ARBA00023136"/>
    </source>
</evidence>
<dbReference type="InterPro" id="IPR011701">
    <property type="entry name" value="MFS"/>
</dbReference>
<keyword evidence="4 5" id="KW-0472">Membrane</keyword>
<evidence type="ECO:0000313" key="7">
    <source>
        <dbReference type="EMBL" id="KJZ72075.1"/>
    </source>
</evidence>
<feature type="transmembrane region" description="Helical" evidence="5">
    <location>
        <begin position="196"/>
        <end position="216"/>
    </location>
</feature>
<evidence type="ECO:0000313" key="8">
    <source>
        <dbReference type="Proteomes" id="UP000054481"/>
    </source>
</evidence>
<keyword evidence="8" id="KW-1185">Reference proteome</keyword>
<feature type="transmembrane region" description="Helical" evidence="5">
    <location>
        <begin position="347"/>
        <end position="369"/>
    </location>
</feature>
<sequence length="385" mass="41154">MGVSSAVEAAVDDASQSDVARGSDVTDPKVDVVTVTPLRFWLFSTGVYVGLFLAMMDSSIVAPSLHVIAVDFNVFIPVNWVALAYTLAACGSSVVSARISDVVGRRHVFVAAEVLFLVSSMGCGFSRRLHHLIACRALQGIGGSAIYSMTMVLLPEVCPDQTLEYMAGMAGFVIVVASVAGPLLGAIITHYASWRWIFWINGPVCALSIPLVVALWPKETDTIQAPRHSWKSFDYLGSALLIAASVLVIFAFQNAGVATVDVWGNAIFVAPVVIGLICWAGFFGWQHVVESRRDDSPCTIPVLPLSLFENRFYTSGTLATLLLSFPMFILIFSIPLRAQLISGKDELVASIMLLPMVGASAVGCVSAAALNARKNFVFECILAGA</sequence>
<evidence type="ECO:0000256" key="1">
    <source>
        <dbReference type="ARBA" id="ARBA00004141"/>
    </source>
</evidence>
<dbReference type="PROSITE" id="PS50850">
    <property type="entry name" value="MFS"/>
    <property type="match status" value="1"/>
</dbReference>
<dbReference type="PROSITE" id="PS00216">
    <property type="entry name" value="SUGAR_TRANSPORT_1"/>
    <property type="match status" value="1"/>
</dbReference>
<dbReference type="OrthoDB" id="440553at2759"/>
<dbReference type="Pfam" id="PF07690">
    <property type="entry name" value="MFS_1"/>
    <property type="match status" value="1"/>
</dbReference>
<feature type="transmembrane region" description="Helical" evidence="5">
    <location>
        <begin position="108"/>
        <end position="125"/>
    </location>
</feature>
<dbReference type="Gene3D" id="1.20.1720.10">
    <property type="entry name" value="Multidrug resistance protein D"/>
    <property type="match status" value="1"/>
</dbReference>
<feature type="transmembrane region" description="Helical" evidence="5">
    <location>
        <begin position="166"/>
        <end position="189"/>
    </location>
</feature>
<evidence type="ECO:0000256" key="3">
    <source>
        <dbReference type="ARBA" id="ARBA00022989"/>
    </source>
</evidence>
<keyword evidence="2 5" id="KW-0812">Transmembrane</keyword>
<evidence type="ECO:0000256" key="2">
    <source>
        <dbReference type="ARBA" id="ARBA00022692"/>
    </source>
</evidence>
<gene>
    <name evidence="7" type="ORF">HIM_08530</name>
</gene>
<dbReference type="AlphaFoldDB" id="A0A0F7ZMI0"/>
<dbReference type="InterPro" id="IPR020846">
    <property type="entry name" value="MFS_dom"/>
</dbReference>
<dbReference type="EMBL" id="KQ030553">
    <property type="protein sequence ID" value="KJZ72075.1"/>
    <property type="molecule type" value="Genomic_DNA"/>
</dbReference>
<dbReference type="GO" id="GO:0022857">
    <property type="term" value="F:transmembrane transporter activity"/>
    <property type="evidence" value="ECO:0007669"/>
    <property type="project" value="InterPro"/>
</dbReference>
<evidence type="ECO:0000256" key="5">
    <source>
        <dbReference type="SAM" id="Phobius"/>
    </source>
</evidence>
<organism evidence="7 8">
    <name type="scientific">Hirsutella minnesotensis 3608</name>
    <dbReference type="NCBI Taxonomy" id="1043627"/>
    <lineage>
        <taxon>Eukaryota</taxon>
        <taxon>Fungi</taxon>
        <taxon>Dikarya</taxon>
        <taxon>Ascomycota</taxon>
        <taxon>Pezizomycotina</taxon>
        <taxon>Sordariomycetes</taxon>
        <taxon>Hypocreomycetidae</taxon>
        <taxon>Hypocreales</taxon>
        <taxon>Ophiocordycipitaceae</taxon>
        <taxon>Hirsutella</taxon>
    </lineage>
</organism>
<protein>
    <recommendedName>
        <fullName evidence="6">Major facilitator superfamily (MFS) profile domain-containing protein</fullName>
    </recommendedName>
</protein>
<proteinExistence type="predicted"/>
<feature type="transmembrane region" description="Helical" evidence="5">
    <location>
        <begin position="236"/>
        <end position="255"/>
    </location>
</feature>
<dbReference type="GO" id="GO:0005886">
    <property type="term" value="C:plasma membrane"/>
    <property type="evidence" value="ECO:0007669"/>
    <property type="project" value="TreeGrafter"/>
</dbReference>
<dbReference type="InterPro" id="IPR036259">
    <property type="entry name" value="MFS_trans_sf"/>
</dbReference>
<dbReference type="Proteomes" id="UP000054481">
    <property type="component" value="Unassembled WGS sequence"/>
</dbReference>